<dbReference type="EC" id="2.7.7.65" evidence="1"/>
<dbReference type="InterPro" id="IPR035965">
    <property type="entry name" value="PAS-like_dom_sf"/>
</dbReference>
<dbReference type="GO" id="GO:0043709">
    <property type="term" value="P:cell adhesion involved in single-species biofilm formation"/>
    <property type="evidence" value="ECO:0007669"/>
    <property type="project" value="TreeGrafter"/>
</dbReference>
<feature type="transmembrane region" description="Helical" evidence="3">
    <location>
        <begin position="303"/>
        <end position="324"/>
    </location>
</feature>
<evidence type="ECO:0000256" key="1">
    <source>
        <dbReference type="ARBA" id="ARBA00012528"/>
    </source>
</evidence>
<dbReference type="CDD" id="cd12915">
    <property type="entry name" value="PDC2_DGC_like"/>
    <property type="match status" value="1"/>
</dbReference>
<evidence type="ECO:0000313" key="7">
    <source>
        <dbReference type="Proteomes" id="UP000244173"/>
    </source>
</evidence>
<feature type="transmembrane region" description="Helical" evidence="3">
    <location>
        <begin position="20"/>
        <end position="39"/>
    </location>
</feature>
<evidence type="ECO:0000259" key="5">
    <source>
        <dbReference type="PROSITE" id="PS50887"/>
    </source>
</evidence>
<sequence length="629" mass="69474">MPRPRRRRLRSPGLIGESAAFSSIVPLLALLFGVLLCGFQAIELYQSRHDEVSRAEASAGNLRRLLESRLVGMFREVELVLIAVEGGVNTRWVEHLSARDPADRARLEQVLRYYSGRLPQAGQVGVVSPDGRLLALDHYGKAWTADVSDRDYLRIMRDDPSIKVYYSRPMYSRIDKRHIVTIVRRIHTADGHFAGLLLSDVGISYIEDMLSGTDYGPHGVVALRDTALDVVARYPAARVPGTPGNHPMAEQMATGQPGGVVRFRSINDGEMRLYSWGWLPGMPYVLAVGLSERDYLTDWHGRILVAGAAGAILAVLGSGIFLLYRRDRRRHAALLEHQKRLRASEARFRRLVNAMPTPVIVTRPDARRVLFANPPSAELLAPGDDDPDQRQLRLDEVERVWLVEKVDEAGDVSGREMPLVRPDGEAMWVLVSASAILFDDGPALLIGINDITARRALEERLQVLATTDTLTGIANRGSLLERGEGLLQLAMRHQRPLSVLMLDIDHFKRINDSHGHHIGDEAIRATVRCCIDTLRASDVPGRLGGEEFAIVMPETGLTDAVLVAERLRVAIGKQAILLDGIAPLHLTVSIGVASHDPARPETFAAMLIRADLALYAAKNNGRDRVEVAD</sequence>
<keyword evidence="7" id="KW-1185">Reference proteome</keyword>
<dbReference type="GO" id="GO:0052621">
    <property type="term" value="F:diguanylate cyclase activity"/>
    <property type="evidence" value="ECO:0007669"/>
    <property type="project" value="UniProtKB-EC"/>
</dbReference>
<feature type="transmembrane region" description="Helical" evidence="3">
    <location>
        <begin position="273"/>
        <end position="291"/>
    </location>
</feature>
<dbReference type="CDD" id="cd01949">
    <property type="entry name" value="GGDEF"/>
    <property type="match status" value="1"/>
</dbReference>
<dbReference type="InterPro" id="IPR029787">
    <property type="entry name" value="Nucleotide_cyclase"/>
</dbReference>
<gene>
    <name evidence="6" type="ORF">DAI18_13695</name>
</gene>
<organism evidence="6 7">
    <name type="scientific">Microvirgula aerodenitrificans</name>
    <dbReference type="NCBI Taxonomy" id="57480"/>
    <lineage>
        <taxon>Bacteria</taxon>
        <taxon>Pseudomonadati</taxon>
        <taxon>Pseudomonadota</taxon>
        <taxon>Betaproteobacteria</taxon>
        <taxon>Neisseriales</taxon>
        <taxon>Aquaspirillaceae</taxon>
        <taxon>Microvirgula</taxon>
    </lineage>
</organism>
<dbReference type="AlphaFoldDB" id="A0A2S0PC66"/>
<dbReference type="InterPro" id="IPR043128">
    <property type="entry name" value="Rev_trsase/Diguanyl_cyclase"/>
</dbReference>
<name>A0A2S0PC66_9NEIS</name>
<keyword evidence="3" id="KW-0812">Transmembrane</keyword>
<dbReference type="InterPro" id="IPR050469">
    <property type="entry name" value="Diguanylate_Cyclase"/>
</dbReference>
<dbReference type="Pfam" id="PF13188">
    <property type="entry name" value="PAS_8"/>
    <property type="match status" value="1"/>
</dbReference>
<dbReference type="Gene3D" id="3.30.450.20">
    <property type="entry name" value="PAS domain"/>
    <property type="match status" value="3"/>
</dbReference>
<dbReference type="SUPFAM" id="SSF55785">
    <property type="entry name" value="PYP-like sensor domain (PAS domain)"/>
    <property type="match status" value="1"/>
</dbReference>
<dbReference type="EMBL" id="CP028519">
    <property type="protein sequence ID" value="AVY94978.1"/>
    <property type="molecule type" value="Genomic_DNA"/>
</dbReference>
<dbReference type="KEGG" id="maer:DAI18_13695"/>
<feature type="domain" description="GGDEF" evidence="5">
    <location>
        <begin position="495"/>
        <end position="629"/>
    </location>
</feature>
<dbReference type="GO" id="GO:1902201">
    <property type="term" value="P:negative regulation of bacterial-type flagellum-dependent cell motility"/>
    <property type="evidence" value="ECO:0007669"/>
    <property type="project" value="TreeGrafter"/>
</dbReference>
<dbReference type="NCBIfam" id="TIGR00254">
    <property type="entry name" value="GGDEF"/>
    <property type="match status" value="1"/>
</dbReference>
<dbReference type="PANTHER" id="PTHR45138:SF9">
    <property type="entry name" value="DIGUANYLATE CYCLASE DGCM-RELATED"/>
    <property type="match status" value="1"/>
</dbReference>
<dbReference type="SMART" id="SM00267">
    <property type="entry name" value="GGDEF"/>
    <property type="match status" value="1"/>
</dbReference>
<dbReference type="InterPro" id="IPR000700">
    <property type="entry name" value="PAS-assoc_C"/>
</dbReference>
<evidence type="ECO:0000256" key="3">
    <source>
        <dbReference type="SAM" id="Phobius"/>
    </source>
</evidence>
<dbReference type="CDD" id="cd12914">
    <property type="entry name" value="PDC1_DGC_like"/>
    <property type="match status" value="1"/>
</dbReference>
<dbReference type="FunFam" id="3.30.70.270:FF:000001">
    <property type="entry name" value="Diguanylate cyclase domain protein"/>
    <property type="match status" value="1"/>
</dbReference>
<keyword evidence="3" id="KW-1133">Transmembrane helix</keyword>
<comment type="catalytic activity">
    <reaction evidence="2">
        <text>2 GTP = 3',3'-c-di-GMP + 2 diphosphate</text>
        <dbReference type="Rhea" id="RHEA:24898"/>
        <dbReference type="ChEBI" id="CHEBI:33019"/>
        <dbReference type="ChEBI" id="CHEBI:37565"/>
        <dbReference type="ChEBI" id="CHEBI:58805"/>
        <dbReference type="EC" id="2.7.7.65"/>
    </reaction>
</comment>
<keyword evidence="3" id="KW-0472">Membrane</keyword>
<dbReference type="InterPro" id="IPR000160">
    <property type="entry name" value="GGDEF_dom"/>
</dbReference>
<dbReference type="Gene3D" id="3.30.70.270">
    <property type="match status" value="1"/>
</dbReference>
<dbReference type="PROSITE" id="PS50887">
    <property type="entry name" value="GGDEF"/>
    <property type="match status" value="1"/>
</dbReference>
<reference evidence="6 7" key="1">
    <citation type="submission" date="2018-04" db="EMBL/GenBank/DDBJ databases">
        <title>Denitrifier Microvirgula.</title>
        <authorList>
            <person name="Anderson E."/>
            <person name="Jang J."/>
            <person name="Ishii S."/>
        </authorList>
    </citation>
    <scope>NUCLEOTIDE SEQUENCE [LARGE SCALE GENOMIC DNA]</scope>
    <source>
        <strain evidence="6 7">BE2.4</strain>
    </source>
</reference>
<dbReference type="RefSeq" id="WP_107889697.1">
    <property type="nucleotide sequence ID" value="NZ_CP028519.1"/>
</dbReference>
<dbReference type="PANTHER" id="PTHR45138">
    <property type="entry name" value="REGULATORY COMPONENTS OF SENSORY TRANSDUCTION SYSTEM"/>
    <property type="match status" value="1"/>
</dbReference>
<dbReference type="OrthoDB" id="9813903at2"/>
<evidence type="ECO:0000313" key="6">
    <source>
        <dbReference type="EMBL" id="AVY94978.1"/>
    </source>
</evidence>
<dbReference type="GO" id="GO:0005886">
    <property type="term" value="C:plasma membrane"/>
    <property type="evidence" value="ECO:0007669"/>
    <property type="project" value="TreeGrafter"/>
</dbReference>
<proteinExistence type="predicted"/>
<accession>A0A2S0PC66</accession>
<dbReference type="Pfam" id="PF00990">
    <property type="entry name" value="GGDEF"/>
    <property type="match status" value="1"/>
</dbReference>
<evidence type="ECO:0000256" key="2">
    <source>
        <dbReference type="ARBA" id="ARBA00034247"/>
    </source>
</evidence>
<dbReference type="InterPro" id="IPR000014">
    <property type="entry name" value="PAS"/>
</dbReference>
<dbReference type="SUPFAM" id="SSF55073">
    <property type="entry name" value="Nucleotide cyclase"/>
    <property type="match status" value="1"/>
</dbReference>
<evidence type="ECO:0000259" key="4">
    <source>
        <dbReference type="PROSITE" id="PS50113"/>
    </source>
</evidence>
<protein>
    <recommendedName>
        <fullName evidence="1">diguanylate cyclase</fullName>
        <ecNumber evidence="1">2.7.7.65</ecNumber>
    </recommendedName>
</protein>
<dbReference type="PROSITE" id="PS50113">
    <property type="entry name" value="PAC"/>
    <property type="match status" value="1"/>
</dbReference>
<dbReference type="Proteomes" id="UP000244173">
    <property type="component" value="Chromosome"/>
</dbReference>
<dbReference type="STRING" id="1122240.GCA_000620105_01550"/>
<feature type="domain" description="PAC" evidence="4">
    <location>
        <begin position="413"/>
        <end position="463"/>
    </location>
</feature>